<keyword evidence="2" id="KW-0732">Signal</keyword>
<protein>
    <recommendedName>
        <fullName evidence="3">SCP domain-containing protein</fullName>
    </recommendedName>
</protein>
<evidence type="ECO:0000313" key="4">
    <source>
        <dbReference type="EMBL" id="RHY22123.1"/>
    </source>
</evidence>
<comment type="caution">
    <text evidence="4">The sequence shown here is derived from an EMBL/GenBank/DDBJ whole genome shotgun (WGS) entry which is preliminary data.</text>
</comment>
<feature type="region of interest" description="Disordered" evidence="1">
    <location>
        <begin position="387"/>
        <end position="443"/>
    </location>
</feature>
<dbReference type="InterPro" id="IPR035940">
    <property type="entry name" value="CAP_sf"/>
</dbReference>
<feature type="compositionally biased region" description="Low complexity" evidence="1">
    <location>
        <begin position="240"/>
        <end position="263"/>
    </location>
</feature>
<dbReference type="AlphaFoldDB" id="A0A397BQZ2"/>
<dbReference type="Gene3D" id="3.40.33.10">
    <property type="entry name" value="CAP"/>
    <property type="match status" value="1"/>
</dbReference>
<organism evidence="4 5">
    <name type="scientific">Aphanomyces astaci</name>
    <name type="common">Crayfish plague agent</name>
    <dbReference type="NCBI Taxonomy" id="112090"/>
    <lineage>
        <taxon>Eukaryota</taxon>
        <taxon>Sar</taxon>
        <taxon>Stramenopiles</taxon>
        <taxon>Oomycota</taxon>
        <taxon>Saprolegniomycetes</taxon>
        <taxon>Saprolegniales</taxon>
        <taxon>Verrucalvaceae</taxon>
        <taxon>Aphanomyces</taxon>
    </lineage>
</organism>
<dbReference type="EMBL" id="QUSZ01002452">
    <property type="protein sequence ID" value="RHY22123.1"/>
    <property type="molecule type" value="Genomic_DNA"/>
</dbReference>
<accession>A0A397BQZ2</accession>
<feature type="chain" id="PRO_5017373199" description="SCP domain-containing protein" evidence="2">
    <location>
        <begin position="24"/>
        <end position="598"/>
    </location>
</feature>
<dbReference type="InterPro" id="IPR014044">
    <property type="entry name" value="CAP_dom"/>
</dbReference>
<evidence type="ECO:0000259" key="3">
    <source>
        <dbReference type="SMART" id="SM00198"/>
    </source>
</evidence>
<dbReference type="SUPFAM" id="SSF55797">
    <property type="entry name" value="PR-1-like"/>
    <property type="match status" value="1"/>
</dbReference>
<reference evidence="4 5" key="1">
    <citation type="submission" date="2018-08" db="EMBL/GenBank/DDBJ databases">
        <title>Aphanomyces genome sequencing and annotation.</title>
        <authorList>
            <person name="Minardi D."/>
            <person name="Oidtmann B."/>
            <person name="Van Der Giezen M."/>
            <person name="Studholme D.J."/>
        </authorList>
    </citation>
    <scope>NUCLEOTIDE SEQUENCE [LARGE SCALE GENOMIC DNA]</scope>
    <source>
        <strain evidence="4 5">Kv</strain>
    </source>
</reference>
<feature type="domain" description="SCP" evidence="3">
    <location>
        <begin position="442"/>
        <end position="576"/>
    </location>
</feature>
<name>A0A397BQZ2_APHAT</name>
<sequence>MTTTTFLSAYALGLAVIANYAQAHGRLIAPPHRGYIGKLVQFAGIVPPDNDDHGLNAGGIAATSGGKFGVCGDSYSGTRQHETGGTYGTSPANGAKAIGACYAPGSTVDLQVQLMANYKGYFEFGLCKLDTKDDKESNECFQTLAQPSGETKWQVPPGNEVFTIQSVLPAGVTCEGDAHCVLRWHYVEWNNTDVGIDGQEQYWNCADVYISNTCGTAPAPCSVDPTYAPAPSPSKLTGAPVPSSSKPSSTSIPPISTRPQPTSQGSCGTCNNCYYPGTNACFIGWSAAQCAQVAEYKWCGPAPSSTAVCGTCTNCYYPGSNACFIGWSAAQCAQNPAFNWCGANAVLPSTSTPTTSPSTKPVNQTPSYKPIPIHCPSVKPTTSPIAAPTTTAATPAPPLTYRPVPTTTTSTTPTAAPIAAPTTAPKTSAATPASTTTTPANPVRDQLISQHNKIRAAHGIDPVTWDDALASIVQVWASGCPGFVHGKPTGGGQNLATYTPCGTNTTLACDKVVGAAWLWYDEEETFWNYGKNMCNGAWVKCGHFSNMMSPEVKSIGCGWSSCDNGNYVWCNYNNPEKNPKVPPLRGITKPQLLASLTV</sequence>
<evidence type="ECO:0000313" key="5">
    <source>
        <dbReference type="Proteomes" id="UP000265427"/>
    </source>
</evidence>
<evidence type="ECO:0000256" key="2">
    <source>
        <dbReference type="SAM" id="SignalP"/>
    </source>
</evidence>
<dbReference type="Proteomes" id="UP000265427">
    <property type="component" value="Unassembled WGS sequence"/>
</dbReference>
<proteinExistence type="predicted"/>
<dbReference type="PANTHER" id="PTHR10334">
    <property type="entry name" value="CYSTEINE-RICH SECRETORY PROTEIN-RELATED"/>
    <property type="match status" value="1"/>
</dbReference>
<dbReference type="VEuPathDB" id="FungiDB:H257_10511"/>
<dbReference type="SMART" id="SM00198">
    <property type="entry name" value="SCP"/>
    <property type="match status" value="1"/>
</dbReference>
<feature type="compositionally biased region" description="Low complexity" evidence="1">
    <location>
        <begin position="405"/>
        <end position="440"/>
    </location>
</feature>
<feature type="region of interest" description="Disordered" evidence="1">
    <location>
        <begin position="232"/>
        <end position="265"/>
    </location>
</feature>
<feature type="signal peptide" evidence="2">
    <location>
        <begin position="1"/>
        <end position="23"/>
    </location>
</feature>
<evidence type="ECO:0000256" key="1">
    <source>
        <dbReference type="SAM" id="MobiDB-lite"/>
    </source>
</evidence>
<gene>
    <name evidence="4" type="ORF">DYB36_011719</name>
</gene>
<dbReference type="InterPro" id="IPR001283">
    <property type="entry name" value="CRISP-related"/>
</dbReference>
<dbReference type="Pfam" id="PF00188">
    <property type="entry name" value="CAP"/>
    <property type="match status" value="1"/>
</dbReference>
<dbReference type="CDD" id="cd05380">
    <property type="entry name" value="CAP_euk"/>
    <property type="match status" value="1"/>
</dbReference>